<proteinExistence type="inferred from homology"/>
<comment type="caution">
    <text evidence="6">The sequence shown here is derived from an EMBL/GenBank/DDBJ whole genome shotgun (WGS) entry which is preliminary data.</text>
</comment>
<protein>
    <submittedName>
        <fullName evidence="6">LysR family transcriptional regulator</fullName>
    </submittedName>
</protein>
<dbReference type="SUPFAM" id="SSF46785">
    <property type="entry name" value="Winged helix' DNA-binding domain"/>
    <property type="match status" value="1"/>
</dbReference>
<dbReference type="AlphaFoldDB" id="A0A2T3P9A9"/>
<keyword evidence="2" id="KW-0805">Transcription regulation</keyword>
<comment type="similarity">
    <text evidence="1">Belongs to the LysR transcriptional regulatory family.</text>
</comment>
<dbReference type="InterPro" id="IPR036390">
    <property type="entry name" value="WH_DNA-bd_sf"/>
</dbReference>
<feature type="domain" description="HTH lysR-type" evidence="5">
    <location>
        <begin position="7"/>
        <end position="64"/>
    </location>
</feature>
<evidence type="ECO:0000259" key="5">
    <source>
        <dbReference type="PROSITE" id="PS50931"/>
    </source>
</evidence>
<dbReference type="GO" id="GO:0000976">
    <property type="term" value="F:transcription cis-regulatory region binding"/>
    <property type="evidence" value="ECO:0007669"/>
    <property type="project" value="TreeGrafter"/>
</dbReference>
<gene>
    <name evidence="6" type="ORF">C9I94_07100</name>
</gene>
<name>A0A2T3P9A9_9GAMM</name>
<dbReference type="EMBL" id="PYLZ01000003">
    <property type="protein sequence ID" value="PSW25412.1"/>
    <property type="molecule type" value="Genomic_DNA"/>
</dbReference>
<accession>A0A2T3P9A9</accession>
<evidence type="ECO:0000313" key="6">
    <source>
        <dbReference type="EMBL" id="PSW25412.1"/>
    </source>
</evidence>
<dbReference type="Proteomes" id="UP000240481">
    <property type="component" value="Unassembled WGS sequence"/>
</dbReference>
<keyword evidence="4" id="KW-0804">Transcription</keyword>
<evidence type="ECO:0000256" key="4">
    <source>
        <dbReference type="ARBA" id="ARBA00023163"/>
    </source>
</evidence>
<keyword evidence="7" id="KW-1185">Reference proteome</keyword>
<dbReference type="PANTHER" id="PTHR30126:SF91">
    <property type="entry name" value="LYSR FAMILY TRANSCRIPTIONAL REGULATOR"/>
    <property type="match status" value="1"/>
</dbReference>
<organism evidence="6 7">
    <name type="scientific">Photobacterium swingsii</name>
    <dbReference type="NCBI Taxonomy" id="680026"/>
    <lineage>
        <taxon>Bacteria</taxon>
        <taxon>Pseudomonadati</taxon>
        <taxon>Pseudomonadota</taxon>
        <taxon>Gammaproteobacteria</taxon>
        <taxon>Vibrionales</taxon>
        <taxon>Vibrionaceae</taxon>
        <taxon>Photobacterium</taxon>
    </lineage>
</organism>
<dbReference type="PROSITE" id="PS50931">
    <property type="entry name" value="HTH_LYSR"/>
    <property type="match status" value="1"/>
</dbReference>
<dbReference type="Pfam" id="PF03466">
    <property type="entry name" value="LysR_substrate"/>
    <property type="match status" value="1"/>
</dbReference>
<dbReference type="SUPFAM" id="SSF53850">
    <property type="entry name" value="Periplasmic binding protein-like II"/>
    <property type="match status" value="1"/>
</dbReference>
<evidence type="ECO:0000256" key="1">
    <source>
        <dbReference type="ARBA" id="ARBA00009437"/>
    </source>
</evidence>
<evidence type="ECO:0000256" key="3">
    <source>
        <dbReference type="ARBA" id="ARBA00023125"/>
    </source>
</evidence>
<evidence type="ECO:0000256" key="2">
    <source>
        <dbReference type="ARBA" id="ARBA00023015"/>
    </source>
</evidence>
<dbReference type="Gene3D" id="1.10.10.10">
    <property type="entry name" value="Winged helix-like DNA-binding domain superfamily/Winged helix DNA-binding domain"/>
    <property type="match status" value="1"/>
</dbReference>
<reference evidence="6 7" key="1">
    <citation type="submission" date="2018-01" db="EMBL/GenBank/DDBJ databases">
        <title>Whole genome sequencing of Histamine producing bacteria.</title>
        <authorList>
            <person name="Butler K."/>
        </authorList>
    </citation>
    <scope>NUCLEOTIDE SEQUENCE [LARGE SCALE GENOMIC DNA]</scope>
    <source>
        <strain evidence="6 7">DSM 24669</strain>
    </source>
</reference>
<dbReference type="InterPro" id="IPR000847">
    <property type="entry name" value="LysR_HTH_N"/>
</dbReference>
<sequence length="295" mass="32975">MRISMAISLDQLQAFVATVEQKSMAQAARHIGKHVSTLREQINNLEIDTGLTLFTRHAKSIEVTHEGKQLYTFALSMLRESAHFDAKVDSLLQGIPDKLTLAIDTSLVEPALDNLMADILKAYPYLTLKVLNGDTLQVRGWVLSGQADIGLMFSTINMPAEMVVSKGYNFEVIRVVPPQWSLIPHASQRDLADKLQLTFTFLHDIGMRDADVLSHRYMLCNNAPQLLNLIKAGVGWGHLPKFVCEEALAKGDVIQNQEQGDTYANWHADLTWLKEKAMNPAMQMFIDGVRALPVH</sequence>
<dbReference type="InterPro" id="IPR036388">
    <property type="entry name" value="WH-like_DNA-bd_sf"/>
</dbReference>
<dbReference type="GO" id="GO:0003700">
    <property type="term" value="F:DNA-binding transcription factor activity"/>
    <property type="evidence" value="ECO:0007669"/>
    <property type="project" value="InterPro"/>
</dbReference>
<dbReference type="PANTHER" id="PTHR30126">
    <property type="entry name" value="HTH-TYPE TRANSCRIPTIONAL REGULATOR"/>
    <property type="match status" value="1"/>
</dbReference>
<dbReference type="STRING" id="680026.AB733_03185"/>
<dbReference type="InterPro" id="IPR005119">
    <property type="entry name" value="LysR_subst-bd"/>
</dbReference>
<dbReference type="CDD" id="cd05466">
    <property type="entry name" value="PBP2_LTTR_substrate"/>
    <property type="match status" value="1"/>
</dbReference>
<dbReference type="OrthoDB" id="8557381at2"/>
<dbReference type="Gene3D" id="3.40.190.290">
    <property type="match status" value="1"/>
</dbReference>
<evidence type="ECO:0000313" key="7">
    <source>
        <dbReference type="Proteomes" id="UP000240481"/>
    </source>
</evidence>
<dbReference type="Pfam" id="PF00126">
    <property type="entry name" value="HTH_1"/>
    <property type="match status" value="1"/>
</dbReference>
<keyword evidence="3" id="KW-0238">DNA-binding</keyword>